<sequence>MNSSTNLIFIILAFSLGAILIWKKETVPAPLRRPMAIVALLLIAFAFFLIVYSLVTLGA</sequence>
<dbReference type="RefSeq" id="WP_087435127.1">
    <property type="nucleotide sequence ID" value="NZ_JAFFHZ010000001.1"/>
</dbReference>
<dbReference type="GeneID" id="77000848"/>
<keyword evidence="1" id="KW-0472">Membrane</keyword>
<accession>A0ABT4DWZ0</accession>
<keyword evidence="2" id="KW-0808">Transferase</keyword>
<gene>
    <name evidence="2" type="ORF">M5X09_19730</name>
</gene>
<dbReference type="GO" id="GO:0016740">
    <property type="term" value="F:transferase activity"/>
    <property type="evidence" value="ECO:0007669"/>
    <property type="project" value="UniProtKB-KW"/>
</dbReference>
<dbReference type="EMBL" id="JAMDLW010000027">
    <property type="protein sequence ID" value="MCY9521869.1"/>
    <property type="molecule type" value="Genomic_DNA"/>
</dbReference>
<keyword evidence="1" id="KW-1133">Transmembrane helix</keyword>
<proteinExistence type="predicted"/>
<comment type="caution">
    <text evidence="2">The sequence shown here is derived from an EMBL/GenBank/DDBJ whole genome shotgun (WGS) entry which is preliminary data.</text>
</comment>
<feature type="transmembrane region" description="Helical" evidence="1">
    <location>
        <begin position="6"/>
        <end position="22"/>
    </location>
</feature>
<feature type="transmembrane region" description="Helical" evidence="1">
    <location>
        <begin position="34"/>
        <end position="55"/>
    </location>
</feature>
<evidence type="ECO:0000313" key="2">
    <source>
        <dbReference type="EMBL" id="MCY9521869.1"/>
    </source>
</evidence>
<keyword evidence="3" id="KW-1185">Reference proteome</keyword>
<name>A0ABT4DWZ0_9BACL</name>
<evidence type="ECO:0000313" key="3">
    <source>
        <dbReference type="Proteomes" id="UP001207626"/>
    </source>
</evidence>
<organism evidence="2 3">
    <name type="scientific">Paenibacillus apiarius</name>
    <dbReference type="NCBI Taxonomy" id="46240"/>
    <lineage>
        <taxon>Bacteria</taxon>
        <taxon>Bacillati</taxon>
        <taxon>Bacillota</taxon>
        <taxon>Bacilli</taxon>
        <taxon>Bacillales</taxon>
        <taxon>Paenibacillaceae</taxon>
        <taxon>Paenibacillus</taxon>
    </lineage>
</organism>
<evidence type="ECO:0000256" key="1">
    <source>
        <dbReference type="SAM" id="Phobius"/>
    </source>
</evidence>
<protein>
    <submittedName>
        <fullName evidence="2">Phosphoethanolamine transferase CptA</fullName>
    </submittedName>
</protein>
<keyword evidence="1" id="KW-0812">Transmembrane</keyword>
<dbReference type="Proteomes" id="UP001207626">
    <property type="component" value="Unassembled WGS sequence"/>
</dbReference>
<reference evidence="2 3" key="1">
    <citation type="submission" date="2022-05" db="EMBL/GenBank/DDBJ databases">
        <title>Genome Sequencing of Bee-Associated Microbes.</title>
        <authorList>
            <person name="Dunlap C."/>
        </authorList>
    </citation>
    <scope>NUCLEOTIDE SEQUENCE [LARGE SCALE GENOMIC DNA]</scope>
    <source>
        <strain evidence="2 3">NRRL NRS-1438</strain>
    </source>
</reference>